<organism evidence="3 4">
    <name type="scientific">Streptosporangium saharense</name>
    <dbReference type="NCBI Taxonomy" id="1706840"/>
    <lineage>
        <taxon>Bacteria</taxon>
        <taxon>Bacillati</taxon>
        <taxon>Actinomycetota</taxon>
        <taxon>Actinomycetes</taxon>
        <taxon>Streptosporangiales</taxon>
        <taxon>Streptosporangiaceae</taxon>
        <taxon>Streptosporangium</taxon>
    </lineage>
</organism>
<dbReference type="SUPFAM" id="SSF51430">
    <property type="entry name" value="NAD(P)-linked oxidoreductase"/>
    <property type="match status" value="1"/>
</dbReference>
<dbReference type="InterPro" id="IPR023210">
    <property type="entry name" value="NADP_OxRdtase_dom"/>
</dbReference>
<sequence>MSARLGLGCLPLGGAYGPADPARALRLVRFALDSGVVLLDVTSEGEVQRIVEQAIAGRRDEVVIAAHGPADATGVTEDCERTLRRLGVEHLDLYHLHLGGSRIPVEEAVGAAASLVASGKVGALGIGGVDGERLLRAHATHPLVSVVVEYSLLERGAELDLIPAARDLGLLVAASRPLARGLLTGRTTTGAEHGAFAETLRALAGTAAELNLGPARLALAWLLSRGDDILPLPGTRDRVHLEMNLSARRIELPPEAEQALTALTVDPMVSPS</sequence>
<dbReference type="Proteomes" id="UP000552644">
    <property type="component" value="Unassembled WGS sequence"/>
</dbReference>
<evidence type="ECO:0000256" key="1">
    <source>
        <dbReference type="ARBA" id="ARBA00023002"/>
    </source>
</evidence>
<dbReference type="Pfam" id="PF00248">
    <property type="entry name" value="Aldo_ket_red"/>
    <property type="match status" value="1"/>
</dbReference>
<comment type="caution">
    <text evidence="3">The sequence shown here is derived from an EMBL/GenBank/DDBJ whole genome shotgun (WGS) entry which is preliminary data.</text>
</comment>
<proteinExistence type="predicted"/>
<name>A0A7W7VQG7_9ACTN</name>
<dbReference type="PANTHER" id="PTHR43625:SF40">
    <property type="entry name" value="ALDO-KETO REDUCTASE YAKC [NADP(+)]"/>
    <property type="match status" value="1"/>
</dbReference>
<feature type="domain" description="NADP-dependent oxidoreductase" evidence="2">
    <location>
        <begin position="4"/>
        <end position="261"/>
    </location>
</feature>
<dbReference type="InterPro" id="IPR050791">
    <property type="entry name" value="Aldo-Keto_reductase"/>
</dbReference>
<dbReference type="GO" id="GO:0016491">
    <property type="term" value="F:oxidoreductase activity"/>
    <property type="evidence" value="ECO:0007669"/>
    <property type="project" value="UniProtKB-KW"/>
</dbReference>
<accession>A0A7W7VQG7</accession>
<dbReference type="EMBL" id="JACHJP010000008">
    <property type="protein sequence ID" value="MBB4919002.1"/>
    <property type="molecule type" value="Genomic_DNA"/>
</dbReference>
<protein>
    <submittedName>
        <fullName evidence="3">Aryl-alcohol dehydrogenase-like predicted oxidoreductase</fullName>
    </submittedName>
</protein>
<dbReference type="AlphaFoldDB" id="A0A7W7VQG7"/>
<dbReference type="GO" id="GO:0005737">
    <property type="term" value="C:cytoplasm"/>
    <property type="evidence" value="ECO:0007669"/>
    <property type="project" value="TreeGrafter"/>
</dbReference>
<dbReference type="Gene3D" id="3.20.20.100">
    <property type="entry name" value="NADP-dependent oxidoreductase domain"/>
    <property type="match status" value="1"/>
</dbReference>
<keyword evidence="4" id="KW-1185">Reference proteome</keyword>
<dbReference type="RefSeq" id="WP_184720783.1">
    <property type="nucleotide sequence ID" value="NZ_JACHJP010000008.1"/>
</dbReference>
<gene>
    <name evidence="3" type="ORF">FHS44_006138</name>
</gene>
<reference evidence="3 4" key="1">
    <citation type="submission" date="2020-08" db="EMBL/GenBank/DDBJ databases">
        <title>Genomic Encyclopedia of Type Strains, Phase III (KMG-III): the genomes of soil and plant-associated and newly described type strains.</title>
        <authorList>
            <person name="Whitman W."/>
        </authorList>
    </citation>
    <scope>NUCLEOTIDE SEQUENCE [LARGE SCALE GENOMIC DNA]</scope>
    <source>
        <strain evidence="3 4">CECT 8840</strain>
    </source>
</reference>
<evidence type="ECO:0000313" key="3">
    <source>
        <dbReference type="EMBL" id="MBB4919002.1"/>
    </source>
</evidence>
<keyword evidence="1" id="KW-0560">Oxidoreductase</keyword>
<dbReference type="InterPro" id="IPR036812">
    <property type="entry name" value="NAD(P)_OxRdtase_dom_sf"/>
</dbReference>
<evidence type="ECO:0000313" key="4">
    <source>
        <dbReference type="Proteomes" id="UP000552644"/>
    </source>
</evidence>
<dbReference type="PANTHER" id="PTHR43625">
    <property type="entry name" value="AFLATOXIN B1 ALDEHYDE REDUCTASE"/>
    <property type="match status" value="1"/>
</dbReference>
<evidence type="ECO:0000259" key="2">
    <source>
        <dbReference type="Pfam" id="PF00248"/>
    </source>
</evidence>